<sequence length="73" mass="8229">MSLPDKLLMDVWTHDDADHRVEHLAASNPKLGARLERFALRFISEKGLTNEFADALEEIDARNVEAAAERLTP</sequence>
<dbReference type="OrthoDB" id="9927471at2"/>
<evidence type="ECO:0000313" key="2">
    <source>
        <dbReference type="Proteomes" id="UP000022447"/>
    </source>
</evidence>
<dbReference type="AlphaFoldDB" id="X7ECH5"/>
<name>X7ECH5_9RHOB</name>
<organism evidence="1 2">
    <name type="scientific">Roseivivax halodurans JCM 10272</name>
    <dbReference type="NCBI Taxonomy" id="1449350"/>
    <lineage>
        <taxon>Bacteria</taxon>
        <taxon>Pseudomonadati</taxon>
        <taxon>Pseudomonadota</taxon>
        <taxon>Alphaproteobacteria</taxon>
        <taxon>Rhodobacterales</taxon>
        <taxon>Roseobacteraceae</taxon>
        <taxon>Roseivivax</taxon>
    </lineage>
</organism>
<comment type="caution">
    <text evidence="1">The sequence shown here is derived from an EMBL/GenBank/DDBJ whole genome shotgun (WGS) entry which is preliminary data.</text>
</comment>
<dbReference type="RefSeq" id="WP_037264594.1">
    <property type="nucleotide sequence ID" value="NZ_JALZ01000021.1"/>
</dbReference>
<keyword evidence="2" id="KW-1185">Reference proteome</keyword>
<dbReference type="EMBL" id="JALZ01000021">
    <property type="protein sequence ID" value="ETX13647.1"/>
    <property type="molecule type" value="Genomic_DNA"/>
</dbReference>
<protein>
    <submittedName>
        <fullName evidence="1">Uncharacterized protein</fullName>
    </submittedName>
</protein>
<reference evidence="1 2" key="1">
    <citation type="submission" date="2014-01" db="EMBL/GenBank/DDBJ databases">
        <title>Roseivivax halodurans JCM 10272 Genome Sequencing.</title>
        <authorList>
            <person name="Lai Q."/>
            <person name="Li G."/>
            <person name="Shao Z."/>
        </authorList>
    </citation>
    <scope>NUCLEOTIDE SEQUENCE [LARGE SCALE GENOMIC DNA]</scope>
    <source>
        <strain evidence="1 2">JCM 10272</strain>
    </source>
</reference>
<dbReference type="Proteomes" id="UP000022447">
    <property type="component" value="Unassembled WGS sequence"/>
</dbReference>
<evidence type="ECO:0000313" key="1">
    <source>
        <dbReference type="EMBL" id="ETX13647.1"/>
    </source>
</evidence>
<proteinExistence type="predicted"/>
<gene>
    <name evidence="1" type="ORF">OCH239_09190</name>
</gene>
<accession>X7ECH5</accession>